<keyword evidence="1" id="KW-0808">Transferase</keyword>
<dbReference type="PANTHER" id="PTHR43877:SF2">
    <property type="entry name" value="AMINOALKYLPHOSPHONATE N-ACETYLTRANSFERASE-RELATED"/>
    <property type="match status" value="1"/>
</dbReference>
<dbReference type="Gene3D" id="3.40.630.30">
    <property type="match status" value="1"/>
</dbReference>
<dbReference type="Pfam" id="PF00583">
    <property type="entry name" value="Acetyltransf_1"/>
    <property type="match status" value="1"/>
</dbReference>
<dbReference type="CDD" id="cd04301">
    <property type="entry name" value="NAT_SF"/>
    <property type="match status" value="1"/>
</dbReference>
<protein>
    <submittedName>
        <fullName evidence="4">Acyl-CoA N-acyltransferase</fullName>
    </submittedName>
</protein>
<keyword evidence="5" id="KW-1185">Reference proteome</keyword>
<gene>
    <name evidence="4" type="ORF">PG999_010626</name>
</gene>
<dbReference type="InterPro" id="IPR050832">
    <property type="entry name" value="Bact_Acetyltransf"/>
</dbReference>
<name>A0AAW0QCQ9_9PEZI</name>
<sequence length="242" mass="25789">MVDTVSTSQRCQVAATASGQRFGVTIVPRTTDDLAALARIFKATFEATGYPVEGPPALDSDAAAAAAPALVEYFSGIPSQELGGFVAVDEDAAMAMGHSSSSSNRNIPTFLPRRKVLGHVSLRRVGHQSLEAELWNTFIGKASAAATPGAGDDCLWGVSRLAIDPTVQKRGVGGRLMDHVEQEARGAGKTLVLGVLDKDVAAIRMYERRGWVRFGQEEGFAGRDGRLWTMYYYGLGSDPLPS</sequence>
<dbReference type="PROSITE" id="PS51186">
    <property type="entry name" value="GNAT"/>
    <property type="match status" value="1"/>
</dbReference>
<dbReference type="Proteomes" id="UP001392437">
    <property type="component" value="Unassembled WGS sequence"/>
</dbReference>
<dbReference type="PANTHER" id="PTHR43877">
    <property type="entry name" value="AMINOALKYLPHOSPHONATE N-ACETYLTRANSFERASE-RELATED-RELATED"/>
    <property type="match status" value="1"/>
</dbReference>
<feature type="domain" description="N-acetyltransferase" evidence="3">
    <location>
        <begin position="71"/>
        <end position="238"/>
    </location>
</feature>
<dbReference type="AlphaFoldDB" id="A0AAW0QCQ9"/>
<dbReference type="GO" id="GO:0016747">
    <property type="term" value="F:acyltransferase activity, transferring groups other than amino-acyl groups"/>
    <property type="evidence" value="ECO:0007669"/>
    <property type="project" value="InterPro"/>
</dbReference>
<proteinExistence type="predicted"/>
<dbReference type="SUPFAM" id="SSF55729">
    <property type="entry name" value="Acyl-CoA N-acyltransferases (Nat)"/>
    <property type="match status" value="1"/>
</dbReference>
<reference evidence="4 5" key="1">
    <citation type="submission" date="2023-01" db="EMBL/GenBank/DDBJ databases">
        <title>Analysis of 21 Apiospora genomes using comparative genomics revels a genus with tremendous synthesis potential of carbohydrate active enzymes and secondary metabolites.</title>
        <authorList>
            <person name="Sorensen T."/>
        </authorList>
    </citation>
    <scope>NUCLEOTIDE SEQUENCE [LARGE SCALE GENOMIC DNA]</scope>
    <source>
        <strain evidence="4 5">CBS 117206</strain>
    </source>
</reference>
<evidence type="ECO:0000256" key="1">
    <source>
        <dbReference type="ARBA" id="ARBA00022679"/>
    </source>
</evidence>
<organism evidence="4 5">
    <name type="scientific">Apiospora kogelbergensis</name>
    <dbReference type="NCBI Taxonomy" id="1337665"/>
    <lineage>
        <taxon>Eukaryota</taxon>
        <taxon>Fungi</taxon>
        <taxon>Dikarya</taxon>
        <taxon>Ascomycota</taxon>
        <taxon>Pezizomycotina</taxon>
        <taxon>Sordariomycetes</taxon>
        <taxon>Xylariomycetidae</taxon>
        <taxon>Amphisphaeriales</taxon>
        <taxon>Apiosporaceae</taxon>
        <taxon>Apiospora</taxon>
    </lineage>
</organism>
<dbReference type="EMBL" id="JAQQWP010000009">
    <property type="protein sequence ID" value="KAK8100252.1"/>
    <property type="molecule type" value="Genomic_DNA"/>
</dbReference>
<keyword evidence="2" id="KW-0012">Acyltransferase</keyword>
<dbReference type="InterPro" id="IPR000182">
    <property type="entry name" value="GNAT_dom"/>
</dbReference>
<dbReference type="InterPro" id="IPR016181">
    <property type="entry name" value="Acyl_CoA_acyltransferase"/>
</dbReference>
<evidence type="ECO:0000313" key="5">
    <source>
        <dbReference type="Proteomes" id="UP001392437"/>
    </source>
</evidence>
<comment type="caution">
    <text evidence="4">The sequence shown here is derived from an EMBL/GenBank/DDBJ whole genome shotgun (WGS) entry which is preliminary data.</text>
</comment>
<evidence type="ECO:0000313" key="4">
    <source>
        <dbReference type="EMBL" id="KAK8100252.1"/>
    </source>
</evidence>
<evidence type="ECO:0000256" key="2">
    <source>
        <dbReference type="ARBA" id="ARBA00023315"/>
    </source>
</evidence>
<accession>A0AAW0QCQ9</accession>
<evidence type="ECO:0000259" key="3">
    <source>
        <dbReference type="PROSITE" id="PS51186"/>
    </source>
</evidence>